<evidence type="ECO:0000256" key="8">
    <source>
        <dbReference type="SAM" id="MobiDB-lite"/>
    </source>
</evidence>
<dbReference type="eggNOG" id="ENOG502S81E">
    <property type="taxonomic scope" value="Eukaryota"/>
</dbReference>
<evidence type="ECO:0000256" key="2">
    <source>
        <dbReference type="ARBA" id="ARBA00022448"/>
    </source>
</evidence>
<evidence type="ECO:0000256" key="3">
    <source>
        <dbReference type="ARBA" id="ARBA00022475"/>
    </source>
</evidence>
<evidence type="ECO:0000256" key="9">
    <source>
        <dbReference type="SAM" id="Phobius"/>
    </source>
</evidence>
<dbReference type="PANTHER" id="PTHR33281:SF19">
    <property type="entry name" value="VOLTAGE-DEPENDENT ANION CHANNEL-FORMING PROTEIN YNEE"/>
    <property type="match status" value="1"/>
</dbReference>
<keyword evidence="7 9" id="KW-0472">Membrane</keyword>
<dbReference type="AlphaFoldDB" id="A0A0A1UT75"/>
<proteinExistence type="predicted"/>
<keyword evidence="3" id="KW-1003">Cell membrane</keyword>
<comment type="caution">
    <text evidence="10">The sequence shown here is derived from an EMBL/GenBank/DDBJ whole genome shotgun (WGS) entry which is preliminary data.</text>
</comment>
<dbReference type="HOGENOM" id="CLU_029790_1_0_1"/>
<dbReference type="EMBL" id="JELW01000017">
    <property type="protein sequence ID" value="EXU99659.1"/>
    <property type="molecule type" value="Genomic_DNA"/>
</dbReference>
<accession>A0A0A1UT75</accession>
<dbReference type="OrthoDB" id="1368at2759"/>
<gene>
    <name evidence="10" type="ORF">X797_007126</name>
</gene>
<feature type="region of interest" description="Disordered" evidence="8">
    <location>
        <begin position="455"/>
        <end position="477"/>
    </location>
</feature>
<dbReference type="Proteomes" id="UP000030151">
    <property type="component" value="Unassembled WGS sequence"/>
</dbReference>
<sequence>MADGGAAEVTTMFEPSKTNVHTMDHEKKHATEAQPENIQSPMSPTAPHVPFPFPRRTSLEIDDYFTGPRDTSKHSKWPIFLQMHGSILPKMILPLIFIAAWSTAITVISMKIHDLGVQSVLLTITGFVVGLGLSFRNSTAYERYAEGRKFWAALVLASQVLGRVFWIHGLDHPEADPRESVLKKLSSMNLLVAFAVALKHSLRFEPYTAYPDLQNLVGHLDTFAKEATNEDASSFTAPKKNFFKGLGEYLGVSFAASNPRKTLKKATRPLGNLPLEILNHIAVTIDHMVRNEQLKVPMQQTLAYNNLSVLNDVMTGCERVLNTPLPIAYTIAISQITWLYVVLLPFQLVKYVGWITIPATLAAAYIILGLLFIGREIENPFGQDVNDLPLDGFCDQIAAELDIIASYDMQNPYGFFMKSENMPLYPVSTASAGTWIHRSEEKLREAIKTKPMTTFEWRRSRSGHHQGSSTQAGDHNV</sequence>
<keyword evidence="6" id="KW-0406">Ion transport</keyword>
<evidence type="ECO:0000256" key="1">
    <source>
        <dbReference type="ARBA" id="ARBA00004651"/>
    </source>
</evidence>
<organism evidence="10 11">
    <name type="scientific">Metarhizium robertsii</name>
    <dbReference type="NCBI Taxonomy" id="568076"/>
    <lineage>
        <taxon>Eukaryota</taxon>
        <taxon>Fungi</taxon>
        <taxon>Dikarya</taxon>
        <taxon>Ascomycota</taxon>
        <taxon>Pezizomycotina</taxon>
        <taxon>Sordariomycetes</taxon>
        <taxon>Hypocreomycetidae</taxon>
        <taxon>Hypocreales</taxon>
        <taxon>Clavicipitaceae</taxon>
        <taxon>Metarhizium</taxon>
    </lineage>
</organism>
<dbReference type="GO" id="GO:0005254">
    <property type="term" value="F:chloride channel activity"/>
    <property type="evidence" value="ECO:0007669"/>
    <property type="project" value="InterPro"/>
</dbReference>
<feature type="transmembrane region" description="Helical" evidence="9">
    <location>
        <begin position="116"/>
        <end position="138"/>
    </location>
</feature>
<evidence type="ECO:0000256" key="7">
    <source>
        <dbReference type="ARBA" id="ARBA00023136"/>
    </source>
</evidence>
<dbReference type="Pfam" id="PF25539">
    <property type="entry name" value="Bestrophin_2"/>
    <property type="match status" value="1"/>
</dbReference>
<dbReference type="GO" id="GO:0005886">
    <property type="term" value="C:plasma membrane"/>
    <property type="evidence" value="ECO:0007669"/>
    <property type="project" value="UniProtKB-SubCell"/>
</dbReference>
<evidence type="ECO:0000256" key="5">
    <source>
        <dbReference type="ARBA" id="ARBA00022989"/>
    </source>
</evidence>
<comment type="subcellular location">
    <subcellularLocation>
        <location evidence="1">Cell membrane</location>
        <topology evidence="1">Multi-pass membrane protein</topology>
    </subcellularLocation>
</comment>
<dbReference type="InterPro" id="IPR044669">
    <property type="entry name" value="YneE/VCCN1/2-like"/>
</dbReference>
<evidence type="ECO:0000313" key="10">
    <source>
        <dbReference type="EMBL" id="EXU99659.1"/>
    </source>
</evidence>
<feature type="compositionally biased region" description="Polar residues" evidence="8">
    <location>
        <begin position="34"/>
        <end position="43"/>
    </location>
</feature>
<feature type="transmembrane region" description="Helical" evidence="9">
    <location>
        <begin position="352"/>
        <end position="373"/>
    </location>
</feature>
<evidence type="ECO:0000256" key="4">
    <source>
        <dbReference type="ARBA" id="ARBA00022692"/>
    </source>
</evidence>
<keyword evidence="4 9" id="KW-0812">Transmembrane</keyword>
<dbReference type="PANTHER" id="PTHR33281">
    <property type="entry name" value="UPF0187 PROTEIN YNEE"/>
    <property type="match status" value="1"/>
</dbReference>
<evidence type="ECO:0000256" key="6">
    <source>
        <dbReference type="ARBA" id="ARBA00023065"/>
    </source>
</evidence>
<protein>
    <submittedName>
        <fullName evidence="10">Bestrophin domain protein</fullName>
    </submittedName>
</protein>
<name>A0A0A1UT75_9HYPO</name>
<reference evidence="10 11" key="1">
    <citation type="submission" date="2014-02" db="EMBL/GenBank/DDBJ databases">
        <title>The genome sequence of the entomopathogenic fungus Metarhizium robertsii ARSEF 2575.</title>
        <authorList>
            <person name="Giuliano Garisto Donzelli B."/>
            <person name="Roe B.A."/>
            <person name="Macmil S.L."/>
            <person name="Krasnoff S.B."/>
            <person name="Gibson D.M."/>
        </authorList>
    </citation>
    <scope>NUCLEOTIDE SEQUENCE [LARGE SCALE GENOMIC DNA]</scope>
    <source>
        <strain evidence="10 11">ARSEF 2575</strain>
    </source>
</reference>
<feature type="transmembrane region" description="Helical" evidence="9">
    <location>
        <begin position="327"/>
        <end position="346"/>
    </location>
</feature>
<keyword evidence="2" id="KW-0813">Transport</keyword>
<evidence type="ECO:0000313" key="11">
    <source>
        <dbReference type="Proteomes" id="UP000030151"/>
    </source>
</evidence>
<keyword evidence="5 9" id="KW-1133">Transmembrane helix</keyword>
<feature type="region of interest" description="Disordered" evidence="8">
    <location>
        <begin position="23"/>
        <end position="44"/>
    </location>
</feature>